<keyword evidence="2" id="KW-1185">Reference proteome</keyword>
<evidence type="ECO:0000313" key="1">
    <source>
        <dbReference type="EMBL" id="KAJ3008511.1"/>
    </source>
</evidence>
<sequence>MIKIGVGEWYPLAEEVKERFLADAEAAGYRDCIEVFGLDEWGKRADGKKWAEEKEVREDANMASLVEEEVKFDESDVD</sequence>
<proteinExistence type="predicted"/>
<dbReference type="EMBL" id="JANSHE010000636">
    <property type="protein sequence ID" value="KAJ3008511.1"/>
    <property type="molecule type" value="Genomic_DNA"/>
</dbReference>
<name>A0ACC1Q276_9APHY</name>
<comment type="caution">
    <text evidence="1">The sequence shown here is derived from an EMBL/GenBank/DDBJ whole genome shotgun (WGS) entry which is preliminary data.</text>
</comment>
<dbReference type="Proteomes" id="UP001144978">
    <property type="component" value="Unassembled WGS sequence"/>
</dbReference>
<reference evidence="1" key="1">
    <citation type="submission" date="2022-08" db="EMBL/GenBank/DDBJ databases">
        <title>Genome Sequence of Pycnoporus sanguineus.</title>
        <authorList>
            <person name="Buettner E."/>
        </authorList>
    </citation>
    <scope>NUCLEOTIDE SEQUENCE</scope>
    <source>
        <strain evidence="1">CG-C14</strain>
    </source>
</reference>
<protein>
    <submittedName>
        <fullName evidence="1">Uncharacterized protein</fullName>
    </submittedName>
</protein>
<organism evidence="1 2">
    <name type="scientific">Trametes sanguinea</name>
    <dbReference type="NCBI Taxonomy" id="158606"/>
    <lineage>
        <taxon>Eukaryota</taxon>
        <taxon>Fungi</taxon>
        <taxon>Dikarya</taxon>
        <taxon>Basidiomycota</taxon>
        <taxon>Agaricomycotina</taxon>
        <taxon>Agaricomycetes</taxon>
        <taxon>Polyporales</taxon>
        <taxon>Polyporaceae</taxon>
        <taxon>Trametes</taxon>
    </lineage>
</organism>
<gene>
    <name evidence="1" type="ORF">NUW54_g3126</name>
</gene>
<accession>A0ACC1Q276</accession>
<evidence type="ECO:0000313" key="2">
    <source>
        <dbReference type="Proteomes" id="UP001144978"/>
    </source>
</evidence>